<keyword evidence="3 5" id="KW-1133">Transmembrane helix</keyword>
<name>A0A6J7AE93_9ZZZZ</name>
<dbReference type="Gene3D" id="1.20.1250.20">
    <property type="entry name" value="MFS general substrate transporter like domains"/>
    <property type="match status" value="1"/>
</dbReference>
<evidence type="ECO:0000256" key="4">
    <source>
        <dbReference type="ARBA" id="ARBA00023136"/>
    </source>
</evidence>
<evidence type="ECO:0000256" key="5">
    <source>
        <dbReference type="SAM" id="Phobius"/>
    </source>
</evidence>
<feature type="transmembrane region" description="Helical" evidence="5">
    <location>
        <begin position="421"/>
        <end position="440"/>
    </location>
</feature>
<protein>
    <submittedName>
        <fullName evidence="7">Unannotated protein</fullName>
    </submittedName>
</protein>
<feature type="transmembrane region" description="Helical" evidence="5">
    <location>
        <begin position="221"/>
        <end position="242"/>
    </location>
</feature>
<feature type="transmembrane region" description="Helical" evidence="5">
    <location>
        <begin position="183"/>
        <end position="201"/>
    </location>
</feature>
<dbReference type="InterPro" id="IPR036259">
    <property type="entry name" value="MFS_trans_sf"/>
</dbReference>
<feature type="transmembrane region" description="Helical" evidence="5">
    <location>
        <begin position="118"/>
        <end position="142"/>
    </location>
</feature>
<sequence>MTPIGAYRLALMTAVQTEYKSMRRAWTVLAAVGFTNFQMAMTLSMAFVIFPDLERDFPGASSATLSWAVNIFTIVGASTLVLGAALAKRWGDKLALLTGTGLFTASSIAAALSPGVALLIGCQTGQALGSSLIIPSGAALLYREFPIAKRGVAVTAQMTIGALGAAAGPSLGGFLINAGSWRWAFWINLPLGLVAFTVVALTVKDVPARSTARLPDAASSVLLTAGVGLAVLALVQSTAWGWADPRTFASLVGGIVLLVVVVRRSVHHPRPLLELALLHNTRFRMGNTALSLLSASVFGFLLTGVLFLTDVWDYSIQRAGLLTTPLFASTAVMSVVSNRIAVRVGLRSVLLCGGAVWATGTLWLAFALGPKPSPGSWLVGTFTLGAGSGMLWGSMLVVSLDTLPTDALAAATSLSQTMQNIGSTIGVAFMITMLGATAVGEVGRFPEMWICSAIATFVAASICAAAAADRSASVSRPRQRSTR</sequence>
<dbReference type="PROSITE" id="PS50850">
    <property type="entry name" value="MFS"/>
    <property type="match status" value="1"/>
</dbReference>
<dbReference type="GO" id="GO:0016020">
    <property type="term" value="C:membrane"/>
    <property type="evidence" value="ECO:0007669"/>
    <property type="project" value="UniProtKB-SubCell"/>
</dbReference>
<reference evidence="7" key="1">
    <citation type="submission" date="2020-05" db="EMBL/GenBank/DDBJ databases">
        <authorList>
            <person name="Chiriac C."/>
            <person name="Salcher M."/>
            <person name="Ghai R."/>
            <person name="Kavagutti S V."/>
        </authorList>
    </citation>
    <scope>NUCLEOTIDE SEQUENCE</scope>
</reference>
<dbReference type="Pfam" id="PF07690">
    <property type="entry name" value="MFS_1"/>
    <property type="match status" value="2"/>
</dbReference>
<accession>A0A6J7AE93</accession>
<feature type="transmembrane region" description="Helical" evidence="5">
    <location>
        <begin position="315"/>
        <end position="336"/>
    </location>
</feature>
<evidence type="ECO:0000256" key="2">
    <source>
        <dbReference type="ARBA" id="ARBA00022692"/>
    </source>
</evidence>
<dbReference type="SUPFAM" id="SSF103473">
    <property type="entry name" value="MFS general substrate transporter"/>
    <property type="match status" value="1"/>
</dbReference>
<keyword evidence="2 5" id="KW-0812">Transmembrane</keyword>
<feature type="transmembrane region" description="Helical" evidence="5">
    <location>
        <begin position="446"/>
        <end position="468"/>
    </location>
</feature>
<evidence type="ECO:0000259" key="6">
    <source>
        <dbReference type="PROSITE" id="PS50850"/>
    </source>
</evidence>
<dbReference type="InterPro" id="IPR020846">
    <property type="entry name" value="MFS_dom"/>
</dbReference>
<dbReference type="EMBL" id="CAFABA010000054">
    <property type="protein sequence ID" value="CAB4830898.1"/>
    <property type="molecule type" value="Genomic_DNA"/>
</dbReference>
<dbReference type="PANTHER" id="PTHR42718:SF48">
    <property type="entry name" value="CONSERVED TWO-DOMAIN MEMBRANE PROTEIN-RELATED"/>
    <property type="match status" value="1"/>
</dbReference>
<keyword evidence="4 5" id="KW-0472">Membrane</keyword>
<feature type="transmembrane region" description="Helical" evidence="5">
    <location>
        <begin position="287"/>
        <end position="309"/>
    </location>
</feature>
<feature type="transmembrane region" description="Helical" evidence="5">
    <location>
        <begin position="94"/>
        <end position="112"/>
    </location>
</feature>
<dbReference type="CDD" id="cd17321">
    <property type="entry name" value="MFS_MMR_MDR_like"/>
    <property type="match status" value="1"/>
</dbReference>
<feature type="transmembrane region" description="Helical" evidence="5">
    <location>
        <begin position="375"/>
        <end position="400"/>
    </location>
</feature>
<evidence type="ECO:0000313" key="7">
    <source>
        <dbReference type="EMBL" id="CAB4830898.1"/>
    </source>
</evidence>
<comment type="subcellular location">
    <subcellularLocation>
        <location evidence="1">Membrane</location>
        <topology evidence="1">Multi-pass membrane protein</topology>
    </subcellularLocation>
</comment>
<organism evidence="7">
    <name type="scientific">freshwater metagenome</name>
    <dbReference type="NCBI Taxonomy" id="449393"/>
    <lineage>
        <taxon>unclassified sequences</taxon>
        <taxon>metagenomes</taxon>
        <taxon>ecological metagenomes</taxon>
    </lineage>
</organism>
<dbReference type="PANTHER" id="PTHR42718">
    <property type="entry name" value="MAJOR FACILITATOR SUPERFAMILY MULTIDRUG TRANSPORTER MFSC"/>
    <property type="match status" value="1"/>
</dbReference>
<feature type="transmembrane region" description="Helical" evidence="5">
    <location>
        <begin position="26"/>
        <end position="50"/>
    </location>
</feature>
<dbReference type="InterPro" id="IPR011701">
    <property type="entry name" value="MFS"/>
</dbReference>
<evidence type="ECO:0000256" key="3">
    <source>
        <dbReference type="ARBA" id="ARBA00022989"/>
    </source>
</evidence>
<dbReference type="AlphaFoldDB" id="A0A6J7AE93"/>
<feature type="domain" description="Major facilitator superfamily (MFS) profile" evidence="6">
    <location>
        <begin position="28"/>
        <end position="471"/>
    </location>
</feature>
<evidence type="ECO:0000256" key="1">
    <source>
        <dbReference type="ARBA" id="ARBA00004141"/>
    </source>
</evidence>
<feature type="transmembrane region" description="Helical" evidence="5">
    <location>
        <begin position="154"/>
        <end position="177"/>
    </location>
</feature>
<feature type="transmembrane region" description="Helical" evidence="5">
    <location>
        <begin position="348"/>
        <end position="369"/>
    </location>
</feature>
<feature type="transmembrane region" description="Helical" evidence="5">
    <location>
        <begin position="65"/>
        <end position="87"/>
    </location>
</feature>
<gene>
    <name evidence="7" type="ORF">UFOPK3139_01457</name>
</gene>
<dbReference type="Gene3D" id="1.20.1720.10">
    <property type="entry name" value="Multidrug resistance protein D"/>
    <property type="match status" value="1"/>
</dbReference>
<proteinExistence type="predicted"/>
<dbReference type="GO" id="GO:0022857">
    <property type="term" value="F:transmembrane transporter activity"/>
    <property type="evidence" value="ECO:0007669"/>
    <property type="project" value="InterPro"/>
</dbReference>
<feature type="transmembrane region" description="Helical" evidence="5">
    <location>
        <begin position="248"/>
        <end position="266"/>
    </location>
</feature>